<keyword evidence="8 10" id="KW-0460">Magnesium</keyword>
<comment type="pathway">
    <text evidence="3 10">Organic acid metabolism; glycolate biosynthesis; glycolate from 2-phosphoglycolate: step 1/1.</text>
</comment>
<reference evidence="12" key="1">
    <citation type="journal article" date="2019" name="Int. J. Syst. Evol. Microbiol.">
        <title>The Global Catalogue of Microorganisms (GCM) 10K type strain sequencing project: providing services to taxonomists for standard genome sequencing and annotation.</title>
        <authorList>
            <consortium name="The Broad Institute Genomics Platform"/>
            <consortium name="The Broad Institute Genome Sequencing Center for Infectious Disease"/>
            <person name="Wu L."/>
            <person name="Ma J."/>
        </authorList>
    </citation>
    <scope>NUCLEOTIDE SEQUENCE [LARGE SCALE GENOMIC DNA]</scope>
    <source>
        <strain evidence="12">KCTC 42424</strain>
    </source>
</reference>
<keyword evidence="12" id="KW-1185">Reference proteome</keyword>
<comment type="similarity">
    <text evidence="4 10">Belongs to the HAD-like hydrolase superfamily. CbbY/CbbZ/Gph/YieH family.</text>
</comment>
<evidence type="ECO:0000256" key="2">
    <source>
        <dbReference type="ARBA" id="ARBA00001946"/>
    </source>
</evidence>
<evidence type="ECO:0000256" key="5">
    <source>
        <dbReference type="ARBA" id="ARBA00013078"/>
    </source>
</evidence>
<keyword evidence="7 10" id="KW-0378">Hydrolase</keyword>
<dbReference type="NCBIfam" id="NF009695">
    <property type="entry name" value="PRK13222.1-2"/>
    <property type="match status" value="1"/>
</dbReference>
<dbReference type="EMBL" id="JBHRYB010000001">
    <property type="protein sequence ID" value="MFC3678867.1"/>
    <property type="molecule type" value="Genomic_DNA"/>
</dbReference>
<dbReference type="Pfam" id="PF13419">
    <property type="entry name" value="HAD_2"/>
    <property type="match status" value="1"/>
</dbReference>
<feature type="binding site" evidence="10">
    <location>
        <position position="24"/>
    </location>
    <ligand>
        <name>Mg(2+)</name>
        <dbReference type="ChEBI" id="CHEBI:18420"/>
    </ligand>
</feature>
<dbReference type="GO" id="GO:0008967">
    <property type="term" value="F:phosphoglycolate phosphatase activity"/>
    <property type="evidence" value="ECO:0007669"/>
    <property type="project" value="UniProtKB-EC"/>
</dbReference>
<comment type="catalytic activity">
    <reaction evidence="1 10">
        <text>2-phosphoglycolate + H2O = glycolate + phosphate</text>
        <dbReference type="Rhea" id="RHEA:14369"/>
        <dbReference type="ChEBI" id="CHEBI:15377"/>
        <dbReference type="ChEBI" id="CHEBI:29805"/>
        <dbReference type="ChEBI" id="CHEBI:43474"/>
        <dbReference type="ChEBI" id="CHEBI:58033"/>
        <dbReference type="EC" id="3.1.3.18"/>
    </reaction>
</comment>
<gene>
    <name evidence="11" type="ORF">ACFOMG_01915</name>
</gene>
<keyword evidence="9 10" id="KW-0119">Carbohydrate metabolism</keyword>
<evidence type="ECO:0000256" key="10">
    <source>
        <dbReference type="HAMAP-Rule" id="MF_00495"/>
    </source>
</evidence>
<evidence type="ECO:0000256" key="6">
    <source>
        <dbReference type="ARBA" id="ARBA00022723"/>
    </source>
</evidence>
<dbReference type="InterPro" id="IPR041492">
    <property type="entry name" value="HAD_2"/>
</dbReference>
<dbReference type="NCBIfam" id="TIGR01509">
    <property type="entry name" value="HAD-SF-IA-v3"/>
    <property type="match status" value="1"/>
</dbReference>
<dbReference type="InterPro" id="IPR023198">
    <property type="entry name" value="PGP-like_dom2"/>
</dbReference>
<dbReference type="RefSeq" id="WP_376864412.1">
    <property type="nucleotide sequence ID" value="NZ_JBHRYB010000001.1"/>
</dbReference>
<dbReference type="InterPro" id="IPR037512">
    <property type="entry name" value="PGPase_prok"/>
</dbReference>
<evidence type="ECO:0000313" key="11">
    <source>
        <dbReference type="EMBL" id="MFC3678867.1"/>
    </source>
</evidence>
<dbReference type="HAMAP" id="MF_00495">
    <property type="entry name" value="GPH_hydrolase_bact"/>
    <property type="match status" value="1"/>
</dbReference>
<dbReference type="InterPro" id="IPR050155">
    <property type="entry name" value="HAD-like_hydrolase_sf"/>
</dbReference>
<evidence type="ECO:0000256" key="7">
    <source>
        <dbReference type="ARBA" id="ARBA00022801"/>
    </source>
</evidence>
<sequence>MNWSAAVTELFAGQAPELLLFDLDGTLIDSVPDLAAAIDQMLKHFGREPAGVTNVSHWVGNGADQLIRRALTAGDEDAANALAASEVEPWRQVFDDAYLSALHRATGVYPGVQALLDQLSLPAVLITNKPRLFTLPLLQSLGWQEHFAGVICGDDLAEKKPSALPLLHACEQQRCAPQAALMIGDSRNDIAAAKAAAVASVAVSYGYNHGEDIALSQPDLLLDNLLELLA</sequence>
<accession>A0ABV7VQ80</accession>
<dbReference type="Gene3D" id="3.40.50.1000">
    <property type="entry name" value="HAD superfamily/HAD-like"/>
    <property type="match status" value="1"/>
</dbReference>
<comment type="caution">
    <text evidence="11">The sequence shown here is derived from an EMBL/GenBank/DDBJ whole genome shotgun (WGS) entry which is preliminary data.</text>
</comment>
<dbReference type="SUPFAM" id="SSF56784">
    <property type="entry name" value="HAD-like"/>
    <property type="match status" value="1"/>
</dbReference>
<protein>
    <recommendedName>
        <fullName evidence="5 10">Phosphoglycolate phosphatase</fullName>
        <shortName evidence="10">PGP</shortName>
        <shortName evidence="10">PGPase</shortName>
        <ecNumber evidence="5 10">3.1.3.18</ecNumber>
    </recommendedName>
</protein>
<dbReference type="InterPro" id="IPR006439">
    <property type="entry name" value="HAD-SF_hydro_IA"/>
</dbReference>
<dbReference type="PANTHER" id="PTHR43434:SF1">
    <property type="entry name" value="PHOSPHOGLYCOLATE PHOSPHATASE"/>
    <property type="match status" value="1"/>
</dbReference>
<evidence type="ECO:0000256" key="4">
    <source>
        <dbReference type="ARBA" id="ARBA00006171"/>
    </source>
</evidence>
<evidence type="ECO:0000313" key="12">
    <source>
        <dbReference type="Proteomes" id="UP001595722"/>
    </source>
</evidence>
<dbReference type="NCBIfam" id="TIGR01449">
    <property type="entry name" value="PGP_bact"/>
    <property type="match status" value="1"/>
</dbReference>
<dbReference type="SFLD" id="SFLDS00003">
    <property type="entry name" value="Haloacid_Dehalogenase"/>
    <property type="match status" value="1"/>
</dbReference>
<organism evidence="11 12">
    <name type="scientific">Bacterioplanoides pacificum</name>
    <dbReference type="NCBI Taxonomy" id="1171596"/>
    <lineage>
        <taxon>Bacteria</taxon>
        <taxon>Pseudomonadati</taxon>
        <taxon>Pseudomonadota</taxon>
        <taxon>Gammaproteobacteria</taxon>
        <taxon>Oceanospirillales</taxon>
        <taxon>Oceanospirillaceae</taxon>
        <taxon>Bacterioplanoides</taxon>
    </lineage>
</organism>
<name>A0ABV7VQ80_9GAMM</name>
<dbReference type="NCBIfam" id="TIGR01549">
    <property type="entry name" value="HAD-SF-IA-v1"/>
    <property type="match status" value="1"/>
</dbReference>
<dbReference type="Proteomes" id="UP001595722">
    <property type="component" value="Unassembled WGS sequence"/>
</dbReference>
<dbReference type="InterPro" id="IPR023214">
    <property type="entry name" value="HAD_sf"/>
</dbReference>
<dbReference type="SFLD" id="SFLDG01129">
    <property type="entry name" value="C1.5:_HAD__Beta-PGM__Phosphata"/>
    <property type="match status" value="1"/>
</dbReference>
<feature type="active site" description="Nucleophile" evidence="10">
    <location>
        <position position="22"/>
    </location>
</feature>
<feature type="binding site" evidence="10">
    <location>
        <position position="185"/>
    </location>
    <ligand>
        <name>Mg(2+)</name>
        <dbReference type="ChEBI" id="CHEBI:18420"/>
    </ligand>
</feature>
<comment type="cofactor">
    <cofactor evidence="2 10">
        <name>Mg(2+)</name>
        <dbReference type="ChEBI" id="CHEBI:18420"/>
    </cofactor>
</comment>
<dbReference type="Gene3D" id="1.10.150.240">
    <property type="entry name" value="Putative phosphatase, domain 2"/>
    <property type="match status" value="1"/>
</dbReference>
<evidence type="ECO:0000256" key="9">
    <source>
        <dbReference type="ARBA" id="ARBA00023277"/>
    </source>
</evidence>
<feature type="binding site" evidence="10">
    <location>
        <position position="22"/>
    </location>
    <ligand>
        <name>Mg(2+)</name>
        <dbReference type="ChEBI" id="CHEBI:18420"/>
    </ligand>
</feature>
<keyword evidence="6 10" id="KW-0479">Metal-binding</keyword>
<dbReference type="EC" id="3.1.3.18" evidence="5 10"/>
<dbReference type="InterPro" id="IPR036412">
    <property type="entry name" value="HAD-like_sf"/>
</dbReference>
<dbReference type="PANTHER" id="PTHR43434">
    <property type="entry name" value="PHOSPHOGLYCOLATE PHOSPHATASE"/>
    <property type="match status" value="1"/>
</dbReference>
<evidence type="ECO:0000256" key="1">
    <source>
        <dbReference type="ARBA" id="ARBA00000830"/>
    </source>
</evidence>
<proteinExistence type="inferred from homology"/>
<evidence type="ECO:0000256" key="3">
    <source>
        <dbReference type="ARBA" id="ARBA00004818"/>
    </source>
</evidence>
<comment type="function">
    <text evidence="10">Specifically catalyzes the dephosphorylation of 2-phosphoglycolate. Is involved in the dissimilation of the intracellular 2-phosphoglycolate formed during the DNA repair of 3'-phosphoglycolate ends, a major class of DNA lesions induced by oxidative stress.</text>
</comment>
<evidence type="ECO:0000256" key="8">
    <source>
        <dbReference type="ARBA" id="ARBA00022842"/>
    </source>
</evidence>